<dbReference type="Proteomes" id="UP000011131">
    <property type="component" value="Chromosome"/>
</dbReference>
<dbReference type="STRING" id="1278073.MYSTI_06671"/>
<dbReference type="HOGENOM" id="CLU_105860_0_0_7"/>
<dbReference type="SUPFAM" id="SSF82784">
    <property type="entry name" value="OsmC-like"/>
    <property type="match status" value="1"/>
</dbReference>
<evidence type="ECO:0000313" key="1">
    <source>
        <dbReference type="EMBL" id="AGC47944.1"/>
    </source>
</evidence>
<dbReference type="InterPro" id="IPR052707">
    <property type="entry name" value="OsmC_Ohr_Peroxiredoxin"/>
</dbReference>
<dbReference type="PANTHER" id="PTHR42830:SF2">
    <property type="entry name" value="OSMC_OHR FAMILY PROTEIN"/>
    <property type="match status" value="1"/>
</dbReference>
<dbReference type="PANTHER" id="PTHR42830">
    <property type="entry name" value="OSMOTICALLY INDUCIBLE FAMILY PROTEIN"/>
    <property type="match status" value="1"/>
</dbReference>
<dbReference type="RefSeq" id="WP_015352198.1">
    <property type="nucleotide sequence ID" value="NC_020126.1"/>
</dbReference>
<organism evidence="1 2">
    <name type="scientific">Myxococcus stipitatus (strain DSM 14675 / JCM 12634 / Mx s8)</name>
    <dbReference type="NCBI Taxonomy" id="1278073"/>
    <lineage>
        <taxon>Bacteria</taxon>
        <taxon>Pseudomonadati</taxon>
        <taxon>Myxococcota</taxon>
        <taxon>Myxococcia</taxon>
        <taxon>Myxococcales</taxon>
        <taxon>Cystobacterineae</taxon>
        <taxon>Myxococcaceae</taxon>
        <taxon>Myxococcus</taxon>
    </lineage>
</organism>
<dbReference type="InterPro" id="IPR036102">
    <property type="entry name" value="OsmC/Ohrsf"/>
</dbReference>
<dbReference type="Gene3D" id="3.30.300.20">
    <property type="match status" value="1"/>
</dbReference>
<accession>L7UNC1</accession>
<protein>
    <submittedName>
        <fullName evidence="1">OsmC/Ohr family protein</fullName>
    </submittedName>
</protein>
<sequence length="148" mass="16090">MEGFPLRLKWQGSTAGEYSRDAAAGADGKPDLLLSAGTGYGGDGARWNPEDLLGASLAQCHLLTFLALAKKLRLDVRDYDDAVTVILEAVDKVKRVTKVRLAPVIRVAPGTDVEKVREMFFKAHKYCFIGQSITAEVVMEPTIEVLPA</sequence>
<dbReference type="OrthoDB" id="9795405at2"/>
<evidence type="ECO:0000313" key="2">
    <source>
        <dbReference type="Proteomes" id="UP000011131"/>
    </source>
</evidence>
<dbReference type="InterPro" id="IPR015946">
    <property type="entry name" value="KH_dom-like_a/b"/>
</dbReference>
<dbReference type="PATRIC" id="fig|1278073.3.peg.6770"/>
<gene>
    <name evidence="1" type="ordered locus">MYSTI_06671</name>
</gene>
<dbReference type="Pfam" id="PF02566">
    <property type="entry name" value="OsmC"/>
    <property type="match status" value="1"/>
</dbReference>
<dbReference type="eggNOG" id="COG1764">
    <property type="taxonomic scope" value="Bacteria"/>
</dbReference>
<reference evidence="1 2" key="1">
    <citation type="journal article" date="2013" name="Genome Announc.">
        <title>Complete genome sequence of Myxococcus stipitatus strain DSM 14675, a fruiting myxobacterium.</title>
        <authorList>
            <person name="Huntley S."/>
            <person name="Kneip S."/>
            <person name="Treuner-Lange A."/>
            <person name="Sogaard-Andersen L."/>
        </authorList>
    </citation>
    <scope>NUCLEOTIDE SEQUENCE [LARGE SCALE GENOMIC DNA]</scope>
    <source>
        <strain evidence="2">DSM 14675 / JCM 12634 / Mx s8</strain>
    </source>
</reference>
<name>L7UNC1_MYXSD</name>
<keyword evidence="2" id="KW-1185">Reference proteome</keyword>
<dbReference type="KEGG" id="msd:MYSTI_06671"/>
<dbReference type="InterPro" id="IPR003718">
    <property type="entry name" value="OsmC/Ohr_fam"/>
</dbReference>
<proteinExistence type="predicted"/>
<dbReference type="AlphaFoldDB" id="L7UNC1"/>
<dbReference type="EMBL" id="CP004025">
    <property type="protein sequence ID" value="AGC47944.1"/>
    <property type="molecule type" value="Genomic_DNA"/>
</dbReference>